<evidence type="ECO:0000313" key="1">
    <source>
        <dbReference type="EMBL" id="NMW64745.1"/>
    </source>
</evidence>
<dbReference type="RefSeq" id="WP_169769560.1">
    <property type="nucleotide sequence ID" value="NZ_CAMXYF010000011.1"/>
</dbReference>
<name>A0A7Y0Y3Y6_9ACTO</name>
<dbReference type="EMBL" id="JABCUR010000003">
    <property type="protein sequence ID" value="NMW64745.1"/>
    <property type="molecule type" value="Genomic_DNA"/>
</dbReference>
<reference evidence="1 2" key="1">
    <citation type="submission" date="2020-04" db="EMBL/GenBank/DDBJ databases">
        <title>Antimicrobial susceptibility and clonality of vaginal-derived multi-drug resistant Mobiluncus isolates in China.</title>
        <authorList>
            <person name="Zhang X."/>
        </authorList>
    </citation>
    <scope>NUCLEOTIDE SEQUENCE [LARGE SCALE GENOMIC DNA]</scope>
    <source>
        <strain evidence="1 2">13</strain>
    </source>
</reference>
<gene>
    <name evidence="1" type="ORF">HHJ78_04190</name>
</gene>
<sequence length="228" mass="25138">MSFSVETPVYVLFRSLARGGWGAFAGAEWQGVRSTLGALVARSGRTGLEVTVWQVAQAAGLSEKWTSRCMAILEGLGVIRWTRGEIRDGRPLPGYVQIMKRVLLDLISQAWKQGDKAWAARRVATARRLALLKTKTACIRRSRRVELSGDHNSAILSTPSRVERELHRCDSPGFVSSVKSTVETPVEDLSIETRAWFAAHPKPNGKNPQDTWAWLQALARVSQGGDSV</sequence>
<proteinExistence type="predicted"/>
<evidence type="ECO:0000313" key="2">
    <source>
        <dbReference type="Proteomes" id="UP000578252"/>
    </source>
</evidence>
<protein>
    <submittedName>
        <fullName evidence="1">Uncharacterized protein</fullName>
    </submittedName>
</protein>
<organism evidence="1 2">
    <name type="scientific">Mobiluncus mulieris</name>
    <dbReference type="NCBI Taxonomy" id="2052"/>
    <lineage>
        <taxon>Bacteria</taxon>
        <taxon>Bacillati</taxon>
        <taxon>Actinomycetota</taxon>
        <taxon>Actinomycetes</taxon>
        <taxon>Actinomycetales</taxon>
        <taxon>Actinomycetaceae</taxon>
        <taxon>Mobiluncus</taxon>
    </lineage>
</organism>
<dbReference type="Proteomes" id="UP000578252">
    <property type="component" value="Unassembled WGS sequence"/>
</dbReference>
<comment type="caution">
    <text evidence="1">The sequence shown here is derived from an EMBL/GenBank/DDBJ whole genome shotgun (WGS) entry which is preliminary data.</text>
</comment>
<accession>A0A7Y0Y3Y6</accession>
<dbReference type="AlphaFoldDB" id="A0A7Y0Y3Y6"/>